<accession>A0A6N2Z5K3</accession>
<dbReference type="SUPFAM" id="SSF46689">
    <property type="entry name" value="Homeodomain-like"/>
    <property type="match status" value="1"/>
</dbReference>
<dbReference type="InterPro" id="IPR049739">
    <property type="entry name" value="YraL-like"/>
</dbReference>
<dbReference type="InterPro" id="IPR052411">
    <property type="entry name" value="c-mor_Regulatory_Protein"/>
</dbReference>
<dbReference type="Pfam" id="PF08765">
    <property type="entry name" value="Mor"/>
    <property type="match status" value="1"/>
</dbReference>
<dbReference type="InterPro" id="IPR009057">
    <property type="entry name" value="Homeodomain-like_sf"/>
</dbReference>
<evidence type="ECO:0000259" key="1">
    <source>
        <dbReference type="Pfam" id="PF08765"/>
    </source>
</evidence>
<proteinExistence type="predicted"/>
<dbReference type="EMBL" id="CACRTV010000016">
    <property type="protein sequence ID" value="VYT74845.1"/>
    <property type="molecule type" value="Genomic_DNA"/>
</dbReference>
<organism evidence="2">
    <name type="scientific">Clostridium paraputrificum</name>
    <dbReference type="NCBI Taxonomy" id="29363"/>
    <lineage>
        <taxon>Bacteria</taxon>
        <taxon>Bacillati</taxon>
        <taxon>Bacillota</taxon>
        <taxon>Clostridia</taxon>
        <taxon>Eubacteriales</taxon>
        <taxon>Clostridiaceae</taxon>
        <taxon>Clostridium</taxon>
    </lineage>
</organism>
<protein>
    <submittedName>
        <fullName evidence="2">Mor transcription activator family protein</fullName>
    </submittedName>
</protein>
<dbReference type="NCBIfam" id="NF040785">
    <property type="entry name" value="CD3324_fam"/>
    <property type="match status" value="1"/>
</dbReference>
<dbReference type="AlphaFoldDB" id="A0A6N2Z5K3"/>
<sequence>MYYKKASDIFPRDVLEAIQQYVDGEYIYIPKKSDSKKKWGENTNIKEEYNKRNIKIYEEYKAGINKKVLAEKYFLSLKSIDRIILKQKKIK</sequence>
<name>A0A6N2Z5K3_9CLOT</name>
<dbReference type="Gene3D" id="1.10.10.60">
    <property type="entry name" value="Homeodomain-like"/>
    <property type="match status" value="1"/>
</dbReference>
<feature type="domain" description="Mor transcription activator" evidence="1">
    <location>
        <begin position="8"/>
        <end position="89"/>
    </location>
</feature>
<evidence type="ECO:0000313" key="2">
    <source>
        <dbReference type="EMBL" id="VYT74845.1"/>
    </source>
</evidence>
<dbReference type="RefSeq" id="WP_156558939.1">
    <property type="nucleotide sequence ID" value="NZ_CACRTV010000016.1"/>
</dbReference>
<reference evidence="2" key="1">
    <citation type="submission" date="2019-11" db="EMBL/GenBank/DDBJ databases">
        <authorList>
            <person name="Feng L."/>
        </authorList>
    </citation>
    <scope>NUCLEOTIDE SEQUENCE</scope>
    <source>
        <strain evidence="2">CParaputrificumLFYP93</strain>
    </source>
</reference>
<dbReference type="PANTHER" id="PTHR37812:SF1">
    <property type="entry name" value="MU-LIKE PROPHAGE FLUMU PROTEIN C"/>
    <property type="match status" value="1"/>
</dbReference>
<dbReference type="PANTHER" id="PTHR37812">
    <property type="entry name" value="MU-LIKE PROPHAGE FLUMU PROTEIN C"/>
    <property type="match status" value="1"/>
</dbReference>
<dbReference type="InterPro" id="IPR014875">
    <property type="entry name" value="Mor_transcription_activator"/>
</dbReference>
<gene>
    <name evidence="2" type="ORF">CPLFYP93_00502</name>
</gene>